<proteinExistence type="predicted"/>
<gene>
    <name evidence="1" type="ORF">PILCRDRAFT_829126</name>
</gene>
<reference evidence="2" key="2">
    <citation type="submission" date="2015-01" db="EMBL/GenBank/DDBJ databases">
        <title>Evolutionary Origins and Diversification of the Mycorrhizal Mutualists.</title>
        <authorList>
            <consortium name="DOE Joint Genome Institute"/>
            <consortium name="Mycorrhizal Genomics Consortium"/>
            <person name="Kohler A."/>
            <person name="Kuo A."/>
            <person name="Nagy L.G."/>
            <person name="Floudas D."/>
            <person name="Copeland A."/>
            <person name="Barry K.W."/>
            <person name="Cichocki N."/>
            <person name="Veneault-Fourrey C."/>
            <person name="LaButti K."/>
            <person name="Lindquist E.A."/>
            <person name="Lipzen A."/>
            <person name="Lundell T."/>
            <person name="Morin E."/>
            <person name="Murat C."/>
            <person name="Riley R."/>
            <person name="Ohm R."/>
            <person name="Sun H."/>
            <person name="Tunlid A."/>
            <person name="Henrissat B."/>
            <person name="Grigoriev I.V."/>
            <person name="Hibbett D.S."/>
            <person name="Martin F."/>
        </authorList>
    </citation>
    <scope>NUCLEOTIDE SEQUENCE [LARGE SCALE GENOMIC DNA]</scope>
    <source>
        <strain evidence="2">F 1598</strain>
    </source>
</reference>
<dbReference type="Proteomes" id="UP000054166">
    <property type="component" value="Unassembled WGS sequence"/>
</dbReference>
<dbReference type="InParanoid" id="A0A0C3F0E9"/>
<sequence>MSDDTLAHGKDLLVVISDDYIHVNEGLRLYDKLPPELSCRCQSTAHRNKACVSDGTTDCFFKRHILPHFQSSRLHSFSSALKTCVLAALTNAKPLANPTYRRLSRER</sequence>
<evidence type="ECO:0000313" key="1">
    <source>
        <dbReference type="EMBL" id="KIM73456.1"/>
    </source>
</evidence>
<evidence type="ECO:0000313" key="2">
    <source>
        <dbReference type="Proteomes" id="UP000054166"/>
    </source>
</evidence>
<dbReference type="EMBL" id="KN833081">
    <property type="protein sequence ID" value="KIM73456.1"/>
    <property type="molecule type" value="Genomic_DNA"/>
</dbReference>
<reference evidence="1 2" key="1">
    <citation type="submission" date="2014-04" db="EMBL/GenBank/DDBJ databases">
        <authorList>
            <consortium name="DOE Joint Genome Institute"/>
            <person name="Kuo A."/>
            <person name="Tarkka M."/>
            <person name="Buscot F."/>
            <person name="Kohler A."/>
            <person name="Nagy L.G."/>
            <person name="Floudas D."/>
            <person name="Copeland A."/>
            <person name="Barry K.W."/>
            <person name="Cichocki N."/>
            <person name="Veneault-Fourrey C."/>
            <person name="LaButti K."/>
            <person name="Lindquist E.A."/>
            <person name="Lipzen A."/>
            <person name="Lundell T."/>
            <person name="Morin E."/>
            <person name="Murat C."/>
            <person name="Sun H."/>
            <person name="Tunlid A."/>
            <person name="Henrissat B."/>
            <person name="Grigoriev I.V."/>
            <person name="Hibbett D.S."/>
            <person name="Martin F."/>
            <person name="Nordberg H.P."/>
            <person name="Cantor M.N."/>
            <person name="Hua S.X."/>
        </authorList>
    </citation>
    <scope>NUCLEOTIDE SEQUENCE [LARGE SCALE GENOMIC DNA]</scope>
    <source>
        <strain evidence="1 2">F 1598</strain>
    </source>
</reference>
<protein>
    <submittedName>
        <fullName evidence="1">Uncharacterized protein</fullName>
    </submittedName>
</protein>
<accession>A0A0C3F0E9</accession>
<dbReference type="AlphaFoldDB" id="A0A0C3F0E9"/>
<dbReference type="HOGENOM" id="CLU_2210980_0_0_1"/>
<keyword evidence="2" id="KW-1185">Reference proteome</keyword>
<organism evidence="1 2">
    <name type="scientific">Piloderma croceum (strain F 1598)</name>
    <dbReference type="NCBI Taxonomy" id="765440"/>
    <lineage>
        <taxon>Eukaryota</taxon>
        <taxon>Fungi</taxon>
        <taxon>Dikarya</taxon>
        <taxon>Basidiomycota</taxon>
        <taxon>Agaricomycotina</taxon>
        <taxon>Agaricomycetes</taxon>
        <taxon>Agaricomycetidae</taxon>
        <taxon>Atheliales</taxon>
        <taxon>Atheliaceae</taxon>
        <taxon>Piloderma</taxon>
    </lineage>
</organism>
<name>A0A0C3F0E9_PILCF</name>